<dbReference type="EMBL" id="RIBY02002500">
    <property type="protein sequence ID" value="KAH9810940.1"/>
    <property type="molecule type" value="Genomic_DNA"/>
</dbReference>
<evidence type="ECO:0000313" key="2">
    <source>
        <dbReference type="Proteomes" id="UP001138500"/>
    </source>
</evidence>
<comment type="caution">
    <text evidence="1">The sequence shown here is derived from an EMBL/GenBank/DDBJ whole genome shotgun (WGS) entry which is preliminary data.</text>
</comment>
<reference evidence="1 2" key="2">
    <citation type="journal article" date="2021" name="Curr. Genet.">
        <title>Genetic response to nitrogen starvation in the aggressive Eucalyptus foliar pathogen Teratosphaeria destructans.</title>
        <authorList>
            <person name="Havenga M."/>
            <person name="Wingfield B.D."/>
            <person name="Wingfield M.J."/>
            <person name="Dreyer L.L."/>
            <person name="Roets F."/>
            <person name="Aylward J."/>
        </authorList>
    </citation>
    <scope>NUCLEOTIDE SEQUENCE [LARGE SCALE GENOMIC DNA]</scope>
    <source>
        <strain evidence="1">CMW44962</strain>
    </source>
</reference>
<evidence type="ECO:0000313" key="1">
    <source>
        <dbReference type="EMBL" id="KAH9810940.1"/>
    </source>
</evidence>
<dbReference type="Proteomes" id="UP001138500">
    <property type="component" value="Unassembled WGS sequence"/>
</dbReference>
<reference evidence="1 2" key="1">
    <citation type="journal article" date="2018" name="IMA Fungus">
        <title>IMA Genome-F 10: Nine draft genome sequences of Claviceps purpurea s.lat., including C. arundinis, C. humidiphila, and C. cf. spartinae, pseudomolecules for the pitch canker pathogen Fusarium circinatum, draft genome of Davidsoniella eucalypti, Grosmannia galeiformis, Quambalaria eucalypti, and Teratosphaeria destructans.</title>
        <authorList>
            <person name="Wingfield B.D."/>
            <person name="Liu M."/>
            <person name="Nguyen H.D."/>
            <person name="Lane F.A."/>
            <person name="Morgan S.W."/>
            <person name="De Vos L."/>
            <person name="Wilken P.M."/>
            <person name="Duong T.A."/>
            <person name="Aylward J."/>
            <person name="Coetzee M.P."/>
            <person name="Dadej K."/>
            <person name="De Beer Z.W."/>
            <person name="Findlay W."/>
            <person name="Havenga M."/>
            <person name="Kolarik M."/>
            <person name="Menzies J.G."/>
            <person name="Naidoo K."/>
            <person name="Pochopski O."/>
            <person name="Shoukouhi P."/>
            <person name="Santana Q.C."/>
            <person name="Seifert K.A."/>
            <person name="Soal N."/>
            <person name="Steenkamp E.T."/>
            <person name="Tatham C.T."/>
            <person name="van der Nest M.A."/>
            <person name="Wingfield M.J."/>
        </authorList>
    </citation>
    <scope>NUCLEOTIDE SEQUENCE [LARGE SCALE GENOMIC DNA]</scope>
    <source>
        <strain evidence="1">CMW44962</strain>
    </source>
</reference>
<keyword evidence="2" id="KW-1185">Reference proteome</keyword>
<gene>
    <name evidence="1" type="ORF">Tdes44962_MAKER05968</name>
</gene>
<dbReference type="AlphaFoldDB" id="A0A9W7SJA1"/>
<name>A0A9W7SJA1_9PEZI</name>
<protein>
    <submittedName>
        <fullName evidence="1">Uncharacterized protein</fullName>
    </submittedName>
</protein>
<organism evidence="1 2">
    <name type="scientific">Teratosphaeria destructans</name>
    <dbReference type="NCBI Taxonomy" id="418781"/>
    <lineage>
        <taxon>Eukaryota</taxon>
        <taxon>Fungi</taxon>
        <taxon>Dikarya</taxon>
        <taxon>Ascomycota</taxon>
        <taxon>Pezizomycotina</taxon>
        <taxon>Dothideomycetes</taxon>
        <taxon>Dothideomycetidae</taxon>
        <taxon>Mycosphaerellales</taxon>
        <taxon>Teratosphaeriaceae</taxon>
        <taxon>Teratosphaeria</taxon>
    </lineage>
</organism>
<proteinExistence type="predicted"/>
<sequence length="104" mass="11974">MKDDTVEAALWSEGSPEQEIRHARDDLSGNCEEWRYSVSRLLRRAADALKGVKGKHSGWGNLDLKAAHINDPLHVWYTRYPREVLRRSLISAWNLRSSMTVRSV</sequence>
<accession>A0A9W7SJA1</accession>